<gene>
    <name evidence="2" type="ORF">RF11_05008</name>
</gene>
<feature type="compositionally biased region" description="Low complexity" evidence="1">
    <location>
        <begin position="145"/>
        <end position="171"/>
    </location>
</feature>
<organism evidence="2 3">
    <name type="scientific">Thelohanellus kitauei</name>
    <name type="common">Myxosporean</name>
    <dbReference type="NCBI Taxonomy" id="669202"/>
    <lineage>
        <taxon>Eukaryota</taxon>
        <taxon>Metazoa</taxon>
        <taxon>Cnidaria</taxon>
        <taxon>Myxozoa</taxon>
        <taxon>Myxosporea</taxon>
        <taxon>Bivalvulida</taxon>
        <taxon>Platysporina</taxon>
        <taxon>Myxobolidae</taxon>
        <taxon>Thelohanellus</taxon>
    </lineage>
</organism>
<comment type="caution">
    <text evidence="2">The sequence shown here is derived from an EMBL/GenBank/DDBJ whole genome shotgun (WGS) entry which is preliminary data.</text>
</comment>
<feature type="region of interest" description="Disordered" evidence="1">
    <location>
        <begin position="447"/>
        <end position="472"/>
    </location>
</feature>
<dbReference type="Proteomes" id="UP000031668">
    <property type="component" value="Unassembled WGS sequence"/>
</dbReference>
<feature type="region of interest" description="Disordered" evidence="1">
    <location>
        <begin position="336"/>
        <end position="361"/>
    </location>
</feature>
<evidence type="ECO:0000256" key="1">
    <source>
        <dbReference type="SAM" id="MobiDB-lite"/>
    </source>
</evidence>
<dbReference type="AlphaFoldDB" id="A0A0C2I9B0"/>
<sequence length="472" mass="52311">MANRTDRQDQTDGDMIVCPGIRITGCSCLENRVKEAVWNGQKQSGPQVIKEKLKGMRIDAARLSKYPRLYEYQGMNDTNMPQRAQCCVMGTSDDSVSVNYTNQTDNLNYSFERNHDISTNIWPLSPVTIPYIHVFISRDSDSDDSSSASSSSSSSSSSSCSTDSGTSSNSSPLNNTGNNSLVANCLSPIYIQSESVAVDYSFQSDNWEDSFDEIPDSPTYIWPPSPATSPFIHNCNSSDSNSVHSTGSSDGLIISISTDSPQPNKTWNNSLEDNVFSPSYTESDSVSFDSTRRIDNWENSFDVIPDSPTYIWPMSPLTSPIIDDCISSDSEYDDSTCSTDGRIITNSTNSSQQNDTGNNSIETNSIRPACIQNNAIVAYHNDCHLPEYIPLNIGNIEAIDPSRKSSPRLVPNKRANTYKWKQIMKKNHINLYKAKSRKQTIRLNVSKTAAKNTKKGDTPCPPNYTVERRSPR</sequence>
<name>A0A0C2I9B0_THEKT</name>
<proteinExistence type="predicted"/>
<evidence type="ECO:0000313" key="3">
    <source>
        <dbReference type="Proteomes" id="UP000031668"/>
    </source>
</evidence>
<reference evidence="2 3" key="1">
    <citation type="journal article" date="2014" name="Genome Biol. Evol.">
        <title>The genome of the myxosporean Thelohanellus kitauei shows adaptations to nutrient acquisition within its fish host.</title>
        <authorList>
            <person name="Yang Y."/>
            <person name="Xiong J."/>
            <person name="Zhou Z."/>
            <person name="Huo F."/>
            <person name="Miao W."/>
            <person name="Ran C."/>
            <person name="Liu Y."/>
            <person name="Zhang J."/>
            <person name="Feng J."/>
            <person name="Wang M."/>
            <person name="Wang M."/>
            <person name="Wang L."/>
            <person name="Yao B."/>
        </authorList>
    </citation>
    <scope>NUCLEOTIDE SEQUENCE [LARGE SCALE GENOMIC DNA]</scope>
    <source>
        <strain evidence="2">Wuqing</strain>
    </source>
</reference>
<dbReference type="EMBL" id="JWZT01005214">
    <property type="protein sequence ID" value="KII61853.1"/>
    <property type="molecule type" value="Genomic_DNA"/>
</dbReference>
<evidence type="ECO:0000313" key="2">
    <source>
        <dbReference type="EMBL" id="KII61853.1"/>
    </source>
</evidence>
<accession>A0A0C2I9B0</accession>
<feature type="region of interest" description="Disordered" evidence="1">
    <location>
        <begin position="142"/>
        <end position="174"/>
    </location>
</feature>
<protein>
    <submittedName>
        <fullName evidence="2">Uncharacterized protein</fullName>
    </submittedName>
</protein>
<keyword evidence="3" id="KW-1185">Reference proteome</keyword>